<evidence type="ECO:0000313" key="5">
    <source>
        <dbReference type="EMBL" id="TDC89723.1"/>
    </source>
</evidence>
<keyword evidence="6" id="KW-1185">Reference proteome</keyword>
<feature type="domain" description="Nudix hydrolase" evidence="4">
    <location>
        <begin position="64"/>
        <end position="191"/>
    </location>
</feature>
<dbReference type="PANTHER" id="PTHR43736">
    <property type="entry name" value="ADP-RIBOSE PYROPHOSPHATASE"/>
    <property type="match status" value="1"/>
</dbReference>
<accession>A0A4R4UML7</accession>
<dbReference type="PROSITE" id="PS51462">
    <property type="entry name" value="NUDIX"/>
    <property type="match status" value="1"/>
</dbReference>
<evidence type="ECO:0000313" key="6">
    <source>
        <dbReference type="Proteomes" id="UP000295258"/>
    </source>
</evidence>
<dbReference type="Pfam" id="PF00293">
    <property type="entry name" value="NUDIX"/>
    <property type="match status" value="1"/>
</dbReference>
<proteinExistence type="inferred from homology"/>
<dbReference type="GO" id="GO:0016787">
    <property type="term" value="F:hydrolase activity"/>
    <property type="evidence" value="ECO:0007669"/>
    <property type="project" value="UniProtKB-KW"/>
</dbReference>
<dbReference type="CDD" id="cd04673">
    <property type="entry name" value="NUDIX_ADPRase"/>
    <property type="match status" value="1"/>
</dbReference>
<dbReference type="AlphaFoldDB" id="A0A4R4UML7"/>
<dbReference type="InterPro" id="IPR000086">
    <property type="entry name" value="NUDIX_hydrolase_dom"/>
</dbReference>
<dbReference type="SUPFAM" id="SSF55811">
    <property type="entry name" value="Nudix"/>
    <property type="match status" value="1"/>
</dbReference>
<sequence>MEADRAGHPRACRIDTHSTRRSAREAGQNTVGRLQPLSQLSTVLPFAALRQGRFSLSRRNLGHVRVNCIGAIILDPFDRILLVQRGHPPGMGLWSIPGGRLEPGETDAAGLRREVLEETGLHVEVGRLAGTVERPGPGGVTYVIRDYLATVTGGTPAAGDDAADVRWCAMDEVARLPLTEGLLDSLAGWGVLPR</sequence>
<evidence type="ECO:0000256" key="3">
    <source>
        <dbReference type="RuleBase" id="RU003476"/>
    </source>
</evidence>
<dbReference type="InterPro" id="IPR020084">
    <property type="entry name" value="NUDIX_hydrolase_CS"/>
</dbReference>
<evidence type="ECO:0000256" key="2">
    <source>
        <dbReference type="ARBA" id="ARBA00022801"/>
    </source>
</evidence>
<protein>
    <submittedName>
        <fullName evidence="5">NUDIX domain-containing protein</fullName>
    </submittedName>
</protein>
<dbReference type="Proteomes" id="UP000295258">
    <property type="component" value="Unassembled WGS sequence"/>
</dbReference>
<dbReference type="PANTHER" id="PTHR43736:SF1">
    <property type="entry name" value="DIHYDRONEOPTERIN TRIPHOSPHATE DIPHOSPHATASE"/>
    <property type="match status" value="1"/>
</dbReference>
<dbReference type="InterPro" id="IPR015797">
    <property type="entry name" value="NUDIX_hydrolase-like_dom_sf"/>
</dbReference>
<evidence type="ECO:0000259" key="4">
    <source>
        <dbReference type="PROSITE" id="PS51462"/>
    </source>
</evidence>
<dbReference type="EMBL" id="SMKO01000227">
    <property type="protein sequence ID" value="TDC89723.1"/>
    <property type="molecule type" value="Genomic_DNA"/>
</dbReference>
<gene>
    <name evidence="5" type="ORF">E1292_44245</name>
</gene>
<name>A0A4R4UML7_9ACTN</name>
<dbReference type="InterPro" id="IPR020476">
    <property type="entry name" value="Nudix_hydrolase"/>
</dbReference>
<comment type="similarity">
    <text evidence="1 3">Belongs to the Nudix hydrolase family.</text>
</comment>
<organism evidence="5 6">
    <name type="scientific">Nonomuraea deserti</name>
    <dbReference type="NCBI Taxonomy" id="1848322"/>
    <lineage>
        <taxon>Bacteria</taxon>
        <taxon>Bacillati</taxon>
        <taxon>Actinomycetota</taxon>
        <taxon>Actinomycetes</taxon>
        <taxon>Streptosporangiales</taxon>
        <taxon>Streptosporangiaceae</taxon>
        <taxon>Nonomuraea</taxon>
    </lineage>
</organism>
<reference evidence="5 6" key="1">
    <citation type="submission" date="2019-03" db="EMBL/GenBank/DDBJ databases">
        <title>Draft genome sequences of novel Actinobacteria.</title>
        <authorList>
            <person name="Sahin N."/>
            <person name="Ay H."/>
            <person name="Saygin H."/>
        </authorList>
    </citation>
    <scope>NUCLEOTIDE SEQUENCE [LARGE SCALE GENOMIC DNA]</scope>
    <source>
        <strain evidence="5 6">KC310</strain>
    </source>
</reference>
<dbReference type="Gene3D" id="3.90.79.10">
    <property type="entry name" value="Nucleoside Triphosphate Pyrophosphohydrolase"/>
    <property type="match status" value="1"/>
</dbReference>
<dbReference type="PROSITE" id="PS00893">
    <property type="entry name" value="NUDIX_BOX"/>
    <property type="match status" value="1"/>
</dbReference>
<evidence type="ECO:0000256" key="1">
    <source>
        <dbReference type="ARBA" id="ARBA00005582"/>
    </source>
</evidence>
<comment type="caution">
    <text evidence="5">The sequence shown here is derived from an EMBL/GenBank/DDBJ whole genome shotgun (WGS) entry which is preliminary data.</text>
</comment>
<keyword evidence="2 3" id="KW-0378">Hydrolase</keyword>
<dbReference type="PRINTS" id="PR00502">
    <property type="entry name" value="NUDIXFAMILY"/>
</dbReference>